<gene>
    <name evidence="2" type="ORF">PG2032B_1428</name>
</gene>
<evidence type="ECO:0000313" key="2">
    <source>
        <dbReference type="EMBL" id="RYQ24033.1"/>
    </source>
</evidence>
<dbReference type="AntiFam" id="ANF00006">
    <property type="entry name" value="Translation of CRISPR region"/>
</dbReference>
<organism evidence="2 3">
    <name type="scientific">Bifidobacterium pseudolongum subsp. globosum</name>
    <dbReference type="NCBI Taxonomy" id="1690"/>
    <lineage>
        <taxon>Bacteria</taxon>
        <taxon>Bacillati</taxon>
        <taxon>Actinomycetota</taxon>
        <taxon>Actinomycetes</taxon>
        <taxon>Bifidobacteriales</taxon>
        <taxon>Bifidobacteriaceae</taxon>
        <taxon>Bifidobacterium</taxon>
    </lineage>
</organism>
<accession>A0A4V1Y316</accession>
<name>A0A4V1Y316_9BIFI</name>
<dbReference type="AntiFam" id="ANF00057">
    <property type="entry name" value="Translation of E. coli type CRISPR repeat"/>
</dbReference>
<dbReference type="EMBL" id="RYUQ01000004">
    <property type="protein sequence ID" value="RYQ24033.1"/>
    <property type="molecule type" value="Genomic_DNA"/>
</dbReference>
<proteinExistence type="predicted"/>
<evidence type="ECO:0000256" key="1">
    <source>
        <dbReference type="SAM" id="MobiDB-lite"/>
    </source>
</evidence>
<feature type="region of interest" description="Disordered" evidence="1">
    <location>
        <begin position="24"/>
        <end position="123"/>
    </location>
</feature>
<feature type="compositionally biased region" description="Basic residues" evidence="1">
    <location>
        <begin position="62"/>
        <end position="74"/>
    </location>
</feature>
<dbReference type="Proteomes" id="UP000292535">
    <property type="component" value="Unassembled WGS sequence"/>
</dbReference>
<dbReference type="AlphaFoldDB" id="A0A4V1Y316"/>
<comment type="caution">
    <text evidence="2">The sequence shown here is derived from an EMBL/GenBank/DDBJ whole genome shotgun (WGS) entry which is preliminary data.</text>
</comment>
<evidence type="ECO:0000313" key="3">
    <source>
        <dbReference type="Proteomes" id="UP000292535"/>
    </source>
</evidence>
<reference evidence="2 3" key="1">
    <citation type="submission" date="2018-12" db="EMBL/GenBank/DDBJ databases">
        <title>Unveiling genomic diversity among members of the Bifidobacterium pseudolongum species, a widely distributed gut commensal of the animal kingdom.</title>
        <authorList>
            <person name="Lugli G.A."/>
            <person name="Duranti S."/>
            <person name="Albert K."/>
            <person name="Mancabelli L."/>
            <person name="Napoli S."/>
            <person name="Viappiani A."/>
            <person name="Anzalone R."/>
            <person name="Longhi G."/>
            <person name="Milani C."/>
            <person name="Turroni F."/>
            <person name="Alessandri G."/>
            <person name="Sela D.A."/>
            <person name="Van Sinderen D."/>
            <person name="Ventura M."/>
        </authorList>
    </citation>
    <scope>NUCLEOTIDE SEQUENCE [LARGE SCALE GENOMIC DNA]</scope>
    <source>
        <strain evidence="2 3">2032B</strain>
    </source>
</reference>
<sequence>MRGKLRVDVPVALCGRIIPAHAGQTITSRHRRRPSTDHPRTCGANLEHPIPVAQKPGSSPHMRGKHSGRPRKWGPARIIPAHAGQTKTSGRTYAAPSDHPRTCGANSAPPAHRPSPAGSSPHMRGKLIHHQTDLVCNRIIPAHAGQTAVWRARRRRVSDHPRTCGANIGGRMTHAALHGSSPHMRGKQAYTDLLGKSRRIIPAHAGQTVSRPRVNVLASDHPRTCGANPGVTGSRASCAGSSPHMRGKLAAVRVGDDELRIIPAHAGQTT</sequence>
<protein>
    <submittedName>
        <fullName evidence="2">Uncharacterized protein</fullName>
    </submittedName>
</protein>